<dbReference type="EMBL" id="SRLH01000002">
    <property type="protein sequence ID" value="TGD58966.1"/>
    <property type="molecule type" value="Genomic_DNA"/>
</dbReference>
<dbReference type="AlphaFoldDB" id="A0A4Z0LBG3"/>
<comment type="caution">
    <text evidence="1">The sequence shown here is derived from an EMBL/GenBank/DDBJ whole genome shotgun (WGS) entry which is preliminary data.</text>
</comment>
<name>A0A4Z0LBG3_9FLAO</name>
<evidence type="ECO:0000313" key="1">
    <source>
        <dbReference type="EMBL" id="TGD58966.1"/>
    </source>
</evidence>
<reference evidence="1 2" key="1">
    <citation type="submission" date="2019-04" db="EMBL/GenBank/DDBJ databases">
        <title>Flavobacterium sp. strain DS2-A Genome sequencing and assembly.</title>
        <authorList>
            <person name="Kim I."/>
        </authorList>
    </citation>
    <scope>NUCLEOTIDE SEQUENCE [LARGE SCALE GENOMIC DNA]</scope>
    <source>
        <strain evidence="1 2">DS2-A</strain>
    </source>
</reference>
<protein>
    <submittedName>
        <fullName evidence="1">Uncharacterized protein</fullName>
    </submittedName>
</protein>
<keyword evidence="2" id="KW-1185">Reference proteome</keyword>
<dbReference type="RefSeq" id="WP_135525276.1">
    <property type="nucleotide sequence ID" value="NZ_SRLH01000002.1"/>
</dbReference>
<sequence>MSINHRIVLIRVFLLEQKNFIKCLFNKIIFKKKSFYNPKSHVGELPVRVLQHNITYWLEIVSPEFYKTLLNEIKNNGLQQGILYHIDKQKILHVASVNAASISSKRKISIYETFNSYLWCICYSLLVTFDEIIQKPHLRGNYTGLIDKNNEQVNAAIAVFNYGMSLRNNYSDWDKTLPNPEEFDCKYSYYVERANSLFTSAMFFVLSHEIGHNYFNHVTYMPATAAQSLAEELDADNFALEQVLSCENQDLIPSLKHGAVAGMCALLFLSPKLYKGGTYPDADDRIRNVMEKLNLKDLDLQWGMASLAFKLWGNYFKIDFEISETSENYSEMFYEILAEMNKIKKP</sequence>
<organism evidence="1 2">
    <name type="scientific">Flavobacterium humi</name>
    <dbReference type="NCBI Taxonomy" id="2562683"/>
    <lineage>
        <taxon>Bacteria</taxon>
        <taxon>Pseudomonadati</taxon>
        <taxon>Bacteroidota</taxon>
        <taxon>Flavobacteriia</taxon>
        <taxon>Flavobacteriales</taxon>
        <taxon>Flavobacteriaceae</taxon>
        <taxon>Flavobacterium</taxon>
    </lineage>
</organism>
<evidence type="ECO:0000313" key="2">
    <source>
        <dbReference type="Proteomes" id="UP000297407"/>
    </source>
</evidence>
<proteinExistence type="predicted"/>
<accession>A0A4Z0LBG3</accession>
<dbReference type="Proteomes" id="UP000297407">
    <property type="component" value="Unassembled WGS sequence"/>
</dbReference>
<gene>
    <name evidence="1" type="ORF">E4635_03700</name>
</gene>
<dbReference type="Pfam" id="PF10463">
    <property type="entry name" value="Peptidase_U49"/>
    <property type="match status" value="1"/>
</dbReference>
<dbReference type="OrthoDB" id="1094383at2"/>
<dbReference type="InterPro" id="IPR019504">
    <property type="entry name" value="Peptidase_U49_Lit_pept"/>
</dbReference>